<evidence type="ECO:0000313" key="4">
    <source>
        <dbReference type="Proteomes" id="UP000515140"/>
    </source>
</evidence>
<dbReference type="AlphaFoldDB" id="A0A6P5LQ87"/>
<dbReference type="Pfam" id="PF03020">
    <property type="entry name" value="LEM"/>
    <property type="match status" value="1"/>
</dbReference>
<feature type="compositionally biased region" description="Basic residues" evidence="1">
    <location>
        <begin position="95"/>
        <end position="104"/>
    </location>
</feature>
<feature type="region of interest" description="Disordered" evidence="1">
    <location>
        <begin position="51"/>
        <end position="82"/>
    </location>
</feature>
<proteinExistence type="predicted"/>
<evidence type="ECO:0000256" key="2">
    <source>
        <dbReference type="SAM" id="Phobius"/>
    </source>
</evidence>
<evidence type="ECO:0000313" key="9">
    <source>
        <dbReference type="RefSeq" id="XP_020858568.1"/>
    </source>
</evidence>
<evidence type="ECO:0000259" key="3">
    <source>
        <dbReference type="PROSITE" id="PS50954"/>
    </source>
</evidence>
<evidence type="ECO:0000313" key="5">
    <source>
        <dbReference type="RefSeq" id="XP_020858564.1"/>
    </source>
</evidence>
<dbReference type="PANTHER" id="PTHR12019:SF12">
    <property type="entry name" value="LEM DOMAIN-CONTAINING PROTEIN 1"/>
    <property type="match status" value="1"/>
</dbReference>
<dbReference type="GeneID" id="110219521"/>
<feature type="domain" description="LEM" evidence="3">
    <location>
        <begin position="12"/>
        <end position="56"/>
    </location>
</feature>
<dbReference type="RefSeq" id="XP_020858564.1">
    <property type="nucleotide sequence ID" value="XM_021002905.1"/>
</dbReference>
<accession>A0A6P5LQ87</accession>
<gene>
    <name evidence="5 6 7 8 9" type="primary">LEMD1</name>
</gene>
<dbReference type="CDD" id="cd12940">
    <property type="entry name" value="LEM_LAP2_LEMD1"/>
    <property type="match status" value="1"/>
</dbReference>
<keyword evidence="4" id="KW-1185">Reference proteome</keyword>
<keyword evidence="2" id="KW-0472">Membrane</keyword>
<dbReference type="RefSeq" id="XP_020858567.1">
    <property type="nucleotide sequence ID" value="XM_021002908.1"/>
</dbReference>
<dbReference type="RefSeq" id="XP_020858566.1">
    <property type="nucleotide sequence ID" value="XM_021002907.1"/>
</dbReference>
<dbReference type="Proteomes" id="UP000515140">
    <property type="component" value="Unplaced"/>
</dbReference>
<dbReference type="SUPFAM" id="SSF63451">
    <property type="entry name" value="LEM domain"/>
    <property type="match status" value="1"/>
</dbReference>
<keyword evidence="2" id="KW-1133">Transmembrane helix</keyword>
<evidence type="ECO:0000256" key="1">
    <source>
        <dbReference type="SAM" id="MobiDB-lite"/>
    </source>
</evidence>
<dbReference type="InterPro" id="IPR051656">
    <property type="entry name" value="LEM_domain"/>
</dbReference>
<dbReference type="PANTHER" id="PTHR12019">
    <property type="entry name" value="LAMINA-ASSOCIATED POLYPEPTIDE THYMOPOIETIN"/>
    <property type="match status" value="1"/>
</dbReference>
<dbReference type="SMART" id="SM00540">
    <property type="entry name" value="LEM"/>
    <property type="match status" value="1"/>
</dbReference>
<evidence type="ECO:0000313" key="6">
    <source>
        <dbReference type="RefSeq" id="XP_020858565.1"/>
    </source>
</evidence>
<dbReference type="InterPro" id="IPR011015">
    <property type="entry name" value="LEM/LEM-like_dom_sf"/>
</dbReference>
<dbReference type="RefSeq" id="XP_020858568.1">
    <property type="nucleotide sequence ID" value="XM_021002909.1"/>
</dbReference>
<dbReference type="CTD" id="93273"/>
<sequence>MAKEEDEIPISMEDIKNLTDSELQEQLMNHGYNSGTIIPSTRRVYEDKLLQLLTTSNPSTERKVKKKTKEPPQHLEGEEEEEDVDVVLEKKIKISPRKTKRPKKEKSSVQKSTKRMNYEIEESNNLVPLHKKLSSVHSVDGDIDIYYPDPSTHRGIRITIRRPLKTKREDSRTMLEDVKIVEKKIGVISVAFIIAVLFIFTVILFVYLIMEKKVITV</sequence>
<dbReference type="RefSeq" id="XP_020858565.1">
    <property type="nucleotide sequence ID" value="XM_021002906.1"/>
</dbReference>
<dbReference type="Gene3D" id="1.10.720.40">
    <property type="match status" value="1"/>
</dbReference>
<protein>
    <submittedName>
        <fullName evidence="5 6">LEM domain-containing protein 1</fullName>
    </submittedName>
</protein>
<dbReference type="FunFam" id="1.10.720.40:FF:000001">
    <property type="entry name" value="LEM domain containing 2, isoform CRA_a"/>
    <property type="match status" value="1"/>
</dbReference>
<keyword evidence="2" id="KW-0812">Transmembrane</keyword>
<evidence type="ECO:0000313" key="7">
    <source>
        <dbReference type="RefSeq" id="XP_020858566.1"/>
    </source>
</evidence>
<name>A0A6P5LQ87_PHACI</name>
<feature type="region of interest" description="Disordered" evidence="1">
    <location>
        <begin position="95"/>
        <end position="114"/>
    </location>
</feature>
<feature type="transmembrane region" description="Helical" evidence="2">
    <location>
        <begin position="185"/>
        <end position="210"/>
    </location>
</feature>
<dbReference type="KEGG" id="pcw:110219521"/>
<dbReference type="PROSITE" id="PS50954">
    <property type="entry name" value="LEM"/>
    <property type="match status" value="1"/>
</dbReference>
<evidence type="ECO:0000313" key="8">
    <source>
        <dbReference type="RefSeq" id="XP_020858567.1"/>
    </source>
</evidence>
<dbReference type="InterPro" id="IPR003887">
    <property type="entry name" value="LEM_dom"/>
</dbReference>
<organism evidence="4 5">
    <name type="scientific">Phascolarctos cinereus</name>
    <name type="common">Koala</name>
    <dbReference type="NCBI Taxonomy" id="38626"/>
    <lineage>
        <taxon>Eukaryota</taxon>
        <taxon>Metazoa</taxon>
        <taxon>Chordata</taxon>
        <taxon>Craniata</taxon>
        <taxon>Vertebrata</taxon>
        <taxon>Euteleostomi</taxon>
        <taxon>Mammalia</taxon>
        <taxon>Metatheria</taxon>
        <taxon>Diprotodontia</taxon>
        <taxon>Phascolarctidae</taxon>
        <taxon>Phascolarctos</taxon>
    </lineage>
</organism>
<reference evidence="5 6" key="1">
    <citation type="submission" date="2025-04" db="UniProtKB">
        <authorList>
            <consortium name="RefSeq"/>
        </authorList>
    </citation>
    <scope>IDENTIFICATION</scope>
    <source>
        <tissue evidence="5 6">Spleen</tissue>
    </source>
</reference>